<comment type="subcellular location">
    <subcellularLocation>
        <location evidence="9">Cell membrane</location>
        <topology evidence="9">Peripheral membrane protein</topology>
        <orientation evidence="9">Cytoplasmic side</orientation>
    </subcellularLocation>
</comment>
<evidence type="ECO:0000256" key="6">
    <source>
        <dbReference type="ARBA" id="ARBA00022840"/>
    </source>
</evidence>
<dbReference type="SMART" id="SM00382">
    <property type="entry name" value="AAA"/>
    <property type="match status" value="1"/>
</dbReference>
<dbReference type="PANTHER" id="PTHR24220:SF470">
    <property type="entry name" value="CELL DIVISION ATP-BINDING PROTEIN FTSE"/>
    <property type="match status" value="1"/>
</dbReference>
<keyword evidence="5 9" id="KW-0547">Nucleotide-binding</keyword>
<evidence type="ECO:0000256" key="4">
    <source>
        <dbReference type="ARBA" id="ARBA00022618"/>
    </source>
</evidence>
<evidence type="ECO:0000256" key="9">
    <source>
        <dbReference type="RuleBase" id="RU365094"/>
    </source>
</evidence>
<evidence type="ECO:0000259" key="10">
    <source>
        <dbReference type="PROSITE" id="PS50893"/>
    </source>
</evidence>
<dbReference type="InterPro" id="IPR003593">
    <property type="entry name" value="AAA+_ATPase"/>
</dbReference>
<protein>
    <recommendedName>
        <fullName evidence="2 9">Cell division ATP-binding protein FtsE</fullName>
    </recommendedName>
</protein>
<dbReference type="GO" id="GO:0005886">
    <property type="term" value="C:plasma membrane"/>
    <property type="evidence" value="ECO:0007669"/>
    <property type="project" value="UniProtKB-SubCell"/>
</dbReference>
<keyword evidence="4 9" id="KW-0132">Cell division</keyword>
<gene>
    <name evidence="9 11" type="primary">ftsE</name>
    <name evidence="11" type="ORF">H9872_07210</name>
</gene>
<evidence type="ECO:0000256" key="7">
    <source>
        <dbReference type="ARBA" id="ARBA00023136"/>
    </source>
</evidence>
<dbReference type="InterPro" id="IPR003439">
    <property type="entry name" value="ABC_transporter-like_ATP-bd"/>
</dbReference>
<evidence type="ECO:0000256" key="2">
    <source>
        <dbReference type="ARBA" id="ARBA00020019"/>
    </source>
</evidence>
<dbReference type="EMBL" id="JAHLFQ010000162">
    <property type="protein sequence ID" value="MBU3804528.1"/>
    <property type="molecule type" value="Genomic_DNA"/>
</dbReference>
<proteinExistence type="inferred from homology"/>
<dbReference type="GO" id="GO:0005524">
    <property type="term" value="F:ATP binding"/>
    <property type="evidence" value="ECO:0007669"/>
    <property type="project" value="UniProtKB-UniRule"/>
</dbReference>
<comment type="caution">
    <text evidence="11">The sequence shown here is derived from an EMBL/GenBank/DDBJ whole genome shotgun (WGS) entry which is preliminary data.</text>
</comment>
<dbReference type="GO" id="GO:0022857">
    <property type="term" value="F:transmembrane transporter activity"/>
    <property type="evidence" value="ECO:0007669"/>
    <property type="project" value="TreeGrafter"/>
</dbReference>
<dbReference type="InterPro" id="IPR015854">
    <property type="entry name" value="ABC_transpr_LolD-like"/>
</dbReference>
<reference evidence="11" key="2">
    <citation type="submission" date="2021-04" db="EMBL/GenBank/DDBJ databases">
        <authorList>
            <person name="Gilroy R."/>
        </authorList>
    </citation>
    <scope>NUCLEOTIDE SEQUENCE</scope>
    <source>
        <strain evidence="11">B5-657</strain>
    </source>
</reference>
<dbReference type="GO" id="GO:0051301">
    <property type="term" value="P:cell division"/>
    <property type="evidence" value="ECO:0007669"/>
    <property type="project" value="UniProtKB-UniRule"/>
</dbReference>
<sequence>MIKLQGVTKVYSNGAIGLNNVSLNIEKGEFVFITGNSGSGKSTFLKMLYKEIDPDRGKIVINNRDITKMKRRQIPYLRRDLGMVFQDFRLLPNKTVYENVAFAMEIVGASSREIRKNVPIVLGLVGLAKKARCYPNELSGGEQQRTALARAIVNNNPILIADEPTGNLDPATSWEIMNCLQDINKRGVTIIMATHEREIVNTLKKRVIEISNGQVSKDVHEGGYDDEVEYSQVFI</sequence>
<comment type="function">
    <text evidence="9">Part of the ABC transporter FtsEX involved in cellular division.</text>
</comment>
<name>A0A9E2NNL6_9FIRM</name>
<keyword evidence="7 9" id="KW-0472">Membrane</keyword>
<evidence type="ECO:0000256" key="5">
    <source>
        <dbReference type="ARBA" id="ARBA00022741"/>
    </source>
</evidence>
<dbReference type="Gene3D" id="3.40.50.300">
    <property type="entry name" value="P-loop containing nucleotide triphosphate hydrolases"/>
    <property type="match status" value="1"/>
</dbReference>
<keyword evidence="3 9" id="KW-1003">Cell membrane</keyword>
<evidence type="ECO:0000256" key="3">
    <source>
        <dbReference type="ARBA" id="ARBA00022475"/>
    </source>
</evidence>
<keyword evidence="8 9" id="KW-0131">Cell cycle</keyword>
<organism evidence="11 12">
    <name type="scientific">Candidatus Cellulosilyticum pullistercoris</name>
    <dbReference type="NCBI Taxonomy" id="2838521"/>
    <lineage>
        <taxon>Bacteria</taxon>
        <taxon>Bacillati</taxon>
        <taxon>Bacillota</taxon>
        <taxon>Clostridia</taxon>
        <taxon>Lachnospirales</taxon>
        <taxon>Cellulosilyticaceae</taxon>
        <taxon>Cellulosilyticum</taxon>
    </lineage>
</organism>
<dbReference type="Pfam" id="PF00005">
    <property type="entry name" value="ABC_tran"/>
    <property type="match status" value="1"/>
</dbReference>
<evidence type="ECO:0000256" key="1">
    <source>
        <dbReference type="ARBA" id="ARBA00005417"/>
    </source>
</evidence>
<dbReference type="GO" id="GO:0016887">
    <property type="term" value="F:ATP hydrolysis activity"/>
    <property type="evidence" value="ECO:0007669"/>
    <property type="project" value="InterPro"/>
</dbReference>
<comment type="similarity">
    <text evidence="1 9">Belongs to the ABC transporter superfamily.</text>
</comment>
<dbReference type="PANTHER" id="PTHR24220">
    <property type="entry name" value="IMPORT ATP-BINDING PROTEIN"/>
    <property type="match status" value="1"/>
</dbReference>
<evidence type="ECO:0000313" key="12">
    <source>
        <dbReference type="Proteomes" id="UP000824229"/>
    </source>
</evidence>
<dbReference type="FunFam" id="3.40.50.300:FF:000056">
    <property type="entry name" value="Cell division ATP-binding protein FtsE"/>
    <property type="match status" value="1"/>
</dbReference>
<evidence type="ECO:0000256" key="8">
    <source>
        <dbReference type="ARBA" id="ARBA00023306"/>
    </source>
</evidence>
<dbReference type="PROSITE" id="PS50893">
    <property type="entry name" value="ABC_TRANSPORTER_2"/>
    <property type="match status" value="1"/>
</dbReference>
<feature type="domain" description="ABC transporter" evidence="10">
    <location>
        <begin position="2"/>
        <end position="235"/>
    </location>
</feature>
<evidence type="ECO:0000313" key="11">
    <source>
        <dbReference type="EMBL" id="MBU3804528.1"/>
    </source>
</evidence>
<accession>A0A9E2NNL6</accession>
<dbReference type="Proteomes" id="UP000824229">
    <property type="component" value="Unassembled WGS sequence"/>
</dbReference>
<dbReference type="InterPro" id="IPR005286">
    <property type="entry name" value="Cell_div_FtsE"/>
</dbReference>
<dbReference type="AlphaFoldDB" id="A0A9E2NNL6"/>
<dbReference type="InterPro" id="IPR027417">
    <property type="entry name" value="P-loop_NTPase"/>
</dbReference>
<dbReference type="SUPFAM" id="SSF52540">
    <property type="entry name" value="P-loop containing nucleoside triphosphate hydrolases"/>
    <property type="match status" value="1"/>
</dbReference>
<keyword evidence="6 9" id="KW-0067">ATP-binding</keyword>
<dbReference type="NCBIfam" id="TIGR02673">
    <property type="entry name" value="FtsE"/>
    <property type="match status" value="1"/>
</dbReference>
<comment type="subunit">
    <text evidence="9">Homodimer. Forms a membrane-associated complex with FtsX.</text>
</comment>
<reference evidence="11" key="1">
    <citation type="journal article" date="2021" name="PeerJ">
        <title>Extensive microbial diversity within the chicken gut microbiome revealed by metagenomics and culture.</title>
        <authorList>
            <person name="Gilroy R."/>
            <person name="Ravi A."/>
            <person name="Getino M."/>
            <person name="Pursley I."/>
            <person name="Horton D.L."/>
            <person name="Alikhan N.F."/>
            <person name="Baker D."/>
            <person name="Gharbi K."/>
            <person name="Hall N."/>
            <person name="Watson M."/>
            <person name="Adriaenssens E.M."/>
            <person name="Foster-Nyarko E."/>
            <person name="Jarju S."/>
            <person name="Secka A."/>
            <person name="Antonio M."/>
            <person name="Oren A."/>
            <person name="Chaudhuri R.R."/>
            <person name="La Ragione R."/>
            <person name="Hildebrand F."/>
            <person name="Pallen M.J."/>
        </authorList>
    </citation>
    <scope>NUCLEOTIDE SEQUENCE</scope>
    <source>
        <strain evidence="11">B5-657</strain>
    </source>
</reference>